<reference evidence="2 3" key="1">
    <citation type="journal article" date="2019" name="Sci. Rep.">
        <title>Orb-weaving spider Araneus ventricosus genome elucidates the spidroin gene catalogue.</title>
        <authorList>
            <person name="Kono N."/>
            <person name="Nakamura H."/>
            <person name="Ohtoshi R."/>
            <person name="Moran D.A.P."/>
            <person name="Shinohara A."/>
            <person name="Yoshida Y."/>
            <person name="Fujiwara M."/>
            <person name="Mori M."/>
            <person name="Tomita M."/>
            <person name="Arakawa K."/>
        </authorList>
    </citation>
    <scope>NUCLEOTIDE SEQUENCE [LARGE SCALE GENOMIC DNA]</scope>
</reference>
<dbReference type="AlphaFoldDB" id="A0A4Y2RYQ7"/>
<dbReference type="SUPFAM" id="SSF56672">
    <property type="entry name" value="DNA/RNA polymerases"/>
    <property type="match status" value="1"/>
</dbReference>
<gene>
    <name evidence="2" type="primary">R1A1-elementORF2_582</name>
    <name evidence="2" type="ORF">AVEN_115935_1</name>
</gene>
<name>A0A4Y2RYQ7_ARAVE</name>
<dbReference type="InterPro" id="IPR043502">
    <property type="entry name" value="DNA/RNA_pol_sf"/>
</dbReference>
<proteinExistence type="predicted"/>
<dbReference type="PROSITE" id="PS50878">
    <property type="entry name" value="RT_POL"/>
    <property type="match status" value="1"/>
</dbReference>
<sequence length="209" mass="23516">MQRSTPALEGSACSAYEKMRNEHEYDERCLNLQYFPTKWKIGRIVLFHKKGKPKSETKSYRPVSLLPTLGKVVVKLFLERLNFHLTTNKLQADNQYGFTINKSYEEAIVDFIDKIGIARSTKSNPLVISLDIKGAFDHLQYNSIKNSLKDINFHSNTKETLLELLSGRQVALNTPQGPALLPQHRGCSQGSCTGPAYSNLVANEVLTQS</sequence>
<organism evidence="2 3">
    <name type="scientific">Araneus ventricosus</name>
    <name type="common">Orbweaver spider</name>
    <name type="synonym">Epeira ventricosa</name>
    <dbReference type="NCBI Taxonomy" id="182803"/>
    <lineage>
        <taxon>Eukaryota</taxon>
        <taxon>Metazoa</taxon>
        <taxon>Ecdysozoa</taxon>
        <taxon>Arthropoda</taxon>
        <taxon>Chelicerata</taxon>
        <taxon>Arachnida</taxon>
        <taxon>Araneae</taxon>
        <taxon>Araneomorphae</taxon>
        <taxon>Entelegynae</taxon>
        <taxon>Araneoidea</taxon>
        <taxon>Araneidae</taxon>
        <taxon>Araneus</taxon>
    </lineage>
</organism>
<dbReference type="InterPro" id="IPR000477">
    <property type="entry name" value="RT_dom"/>
</dbReference>
<evidence type="ECO:0000259" key="1">
    <source>
        <dbReference type="PROSITE" id="PS50878"/>
    </source>
</evidence>
<dbReference type="Pfam" id="PF00078">
    <property type="entry name" value="RVT_1"/>
    <property type="match status" value="1"/>
</dbReference>
<evidence type="ECO:0000313" key="3">
    <source>
        <dbReference type="Proteomes" id="UP000499080"/>
    </source>
</evidence>
<evidence type="ECO:0000313" key="2">
    <source>
        <dbReference type="EMBL" id="GBN80125.1"/>
    </source>
</evidence>
<dbReference type="PANTHER" id="PTHR19446">
    <property type="entry name" value="REVERSE TRANSCRIPTASES"/>
    <property type="match status" value="1"/>
</dbReference>
<dbReference type="Proteomes" id="UP000499080">
    <property type="component" value="Unassembled WGS sequence"/>
</dbReference>
<accession>A0A4Y2RYQ7</accession>
<dbReference type="EMBL" id="BGPR01018783">
    <property type="protein sequence ID" value="GBN80125.1"/>
    <property type="molecule type" value="Genomic_DNA"/>
</dbReference>
<keyword evidence="3" id="KW-1185">Reference proteome</keyword>
<comment type="caution">
    <text evidence="2">The sequence shown here is derived from an EMBL/GenBank/DDBJ whole genome shotgun (WGS) entry which is preliminary data.</text>
</comment>
<dbReference type="GO" id="GO:0071897">
    <property type="term" value="P:DNA biosynthetic process"/>
    <property type="evidence" value="ECO:0007669"/>
    <property type="project" value="UniProtKB-ARBA"/>
</dbReference>
<protein>
    <recommendedName>
        <fullName evidence="1">Reverse transcriptase domain-containing protein</fullName>
    </recommendedName>
</protein>
<feature type="domain" description="Reverse transcriptase" evidence="1">
    <location>
        <begin position="28"/>
        <end position="209"/>
    </location>
</feature>
<dbReference type="OrthoDB" id="6437148at2759"/>